<accession>A0AA88ILC5</accession>
<dbReference type="EMBL" id="JAVRJZ010000005">
    <property type="protein sequence ID" value="KAK2722927.1"/>
    <property type="molecule type" value="Genomic_DNA"/>
</dbReference>
<name>A0AA88ILC5_ARTSF</name>
<proteinExistence type="predicted"/>
<gene>
    <name evidence="1" type="ORF">QYM36_003197</name>
</gene>
<dbReference type="AlphaFoldDB" id="A0AA88ILC5"/>
<evidence type="ECO:0000313" key="1">
    <source>
        <dbReference type="EMBL" id="KAK2722927.1"/>
    </source>
</evidence>
<keyword evidence="2" id="KW-1185">Reference proteome</keyword>
<organism evidence="1 2">
    <name type="scientific">Artemia franciscana</name>
    <name type="common">Brine shrimp</name>
    <name type="synonym">Artemia sanfranciscana</name>
    <dbReference type="NCBI Taxonomy" id="6661"/>
    <lineage>
        <taxon>Eukaryota</taxon>
        <taxon>Metazoa</taxon>
        <taxon>Ecdysozoa</taxon>
        <taxon>Arthropoda</taxon>
        <taxon>Crustacea</taxon>
        <taxon>Branchiopoda</taxon>
        <taxon>Anostraca</taxon>
        <taxon>Artemiidae</taxon>
        <taxon>Artemia</taxon>
    </lineage>
</organism>
<reference evidence="1" key="1">
    <citation type="submission" date="2023-07" db="EMBL/GenBank/DDBJ databases">
        <title>Chromosome-level genome assembly of Artemia franciscana.</title>
        <authorList>
            <person name="Jo E."/>
        </authorList>
    </citation>
    <scope>NUCLEOTIDE SEQUENCE</scope>
    <source>
        <tissue evidence="1">Whole body</tissue>
    </source>
</reference>
<sequence>MVLQTLRKLRYCRRYGIAKTAKMQRVKPIVAPAKREAKEQQELEDERSRIKYTSEEEDLKTTHKMDKTVLKSLVEAFQHSVTHSTKAFEENQQKAWGEALMAEQKLNEENKLSFVLHLKKEMQQDRELVGTRIQTLTEPEAMTF</sequence>
<dbReference type="Proteomes" id="UP001187531">
    <property type="component" value="Unassembled WGS sequence"/>
</dbReference>
<comment type="caution">
    <text evidence="1">The sequence shown here is derived from an EMBL/GenBank/DDBJ whole genome shotgun (WGS) entry which is preliminary data.</text>
</comment>
<evidence type="ECO:0000313" key="2">
    <source>
        <dbReference type="Proteomes" id="UP001187531"/>
    </source>
</evidence>
<protein>
    <submittedName>
        <fullName evidence="1">Uncharacterized protein</fullName>
    </submittedName>
</protein>